<keyword evidence="2" id="KW-1185">Reference proteome</keyword>
<dbReference type="EMBL" id="BLXT01006238">
    <property type="protein sequence ID" value="GFO30435.1"/>
    <property type="molecule type" value="Genomic_DNA"/>
</dbReference>
<gene>
    <name evidence="1" type="ORF">PoB_005694000</name>
</gene>
<proteinExistence type="predicted"/>
<reference evidence="1 2" key="1">
    <citation type="journal article" date="2021" name="Elife">
        <title>Chloroplast acquisition without the gene transfer in kleptoplastic sea slugs, Plakobranchus ocellatus.</title>
        <authorList>
            <person name="Maeda T."/>
            <person name="Takahashi S."/>
            <person name="Yoshida T."/>
            <person name="Shimamura S."/>
            <person name="Takaki Y."/>
            <person name="Nagai Y."/>
            <person name="Toyoda A."/>
            <person name="Suzuki Y."/>
            <person name="Arimoto A."/>
            <person name="Ishii H."/>
            <person name="Satoh N."/>
            <person name="Nishiyama T."/>
            <person name="Hasebe M."/>
            <person name="Maruyama T."/>
            <person name="Minagawa J."/>
            <person name="Obokata J."/>
            <person name="Shigenobu S."/>
        </authorList>
    </citation>
    <scope>NUCLEOTIDE SEQUENCE [LARGE SCALE GENOMIC DNA]</scope>
</reference>
<name>A0AAV4CG11_9GAST</name>
<dbReference type="AlphaFoldDB" id="A0AAV4CG11"/>
<accession>A0AAV4CG11</accession>
<dbReference type="Proteomes" id="UP000735302">
    <property type="component" value="Unassembled WGS sequence"/>
</dbReference>
<organism evidence="1 2">
    <name type="scientific">Plakobranchus ocellatus</name>
    <dbReference type="NCBI Taxonomy" id="259542"/>
    <lineage>
        <taxon>Eukaryota</taxon>
        <taxon>Metazoa</taxon>
        <taxon>Spiralia</taxon>
        <taxon>Lophotrochozoa</taxon>
        <taxon>Mollusca</taxon>
        <taxon>Gastropoda</taxon>
        <taxon>Heterobranchia</taxon>
        <taxon>Euthyneura</taxon>
        <taxon>Panpulmonata</taxon>
        <taxon>Sacoglossa</taxon>
        <taxon>Placobranchoidea</taxon>
        <taxon>Plakobranchidae</taxon>
        <taxon>Plakobranchus</taxon>
    </lineage>
</organism>
<evidence type="ECO:0000313" key="1">
    <source>
        <dbReference type="EMBL" id="GFO30435.1"/>
    </source>
</evidence>
<evidence type="ECO:0000313" key="2">
    <source>
        <dbReference type="Proteomes" id="UP000735302"/>
    </source>
</evidence>
<protein>
    <submittedName>
        <fullName evidence="1">Uncharacterized protein</fullName>
    </submittedName>
</protein>
<comment type="caution">
    <text evidence="1">The sequence shown here is derived from an EMBL/GenBank/DDBJ whole genome shotgun (WGS) entry which is preliminary data.</text>
</comment>
<sequence>MSCGAPGRYSVEAGRWFYEYGSKHVAHVLPASHAKGARPGSASLWHRASLPLPRGCFTLMELSQGRRNTLGTIREYGRCCVKVILDFGLPV</sequence>